<evidence type="ECO:0000313" key="1">
    <source>
        <dbReference type="EMBL" id="SVE14737.1"/>
    </source>
</evidence>
<reference evidence="1" key="1">
    <citation type="submission" date="2018-05" db="EMBL/GenBank/DDBJ databases">
        <authorList>
            <person name="Lanie J.A."/>
            <person name="Ng W.-L."/>
            <person name="Kazmierczak K.M."/>
            <person name="Andrzejewski T.M."/>
            <person name="Davidsen T.M."/>
            <person name="Wayne K.J."/>
            <person name="Tettelin H."/>
            <person name="Glass J.I."/>
            <person name="Rusch D."/>
            <person name="Podicherti R."/>
            <person name="Tsui H.-C.T."/>
            <person name="Winkler M.E."/>
        </authorList>
    </citation>
    <scope>NUCLEOTIDE SEQUENCE</scope>
</reference>
<name>A0A383B3P9_9ZZZZ</name>
<accession>A0A383B3P9</accession>
<dbReference type="EMBL" id="UINC01197314">
    <property type="protein sequence ID" value="SVE14737.1"/>
    <property type="molecule type" value="Genomic_DNA"/>
</dbReference>
<sequence length="51" mass="6038">MYNEKYADPRVPSQFAYAVIGKPATNGKTIYKKTLKKNTFHLFHRKLYLVF</sequence>
<proteinExistence type="predicted"/>
<dbReference type="AlphaFoldDB" id="A0A383B3P9"/>
<protein>
    <submittedName>
        <fullName evidence="1">Uncharacterized protein</fullName>
    </submittedName>
</protein>
<gene>
    <name evidence="1" type="ORF">METZ01_LOCUS467591</name>
</gene>
<organism evidence="1">
    <name type="scientific">marine metagenome</name>
    <dbReference type="NCBI Taxonomy" id="408172"/>
    <lineage>
        <taxon>unclassified sequences</taxon>
        <taxon>metagenomes</taxon>
        <taxon>ecological metagenomes</taxon>
    </lineage>
</organism>